<evidence type="ECO:0000313" key="5">
    <source>
        <dbReference type="EMBL" id="NYD27482.1"/>
    </source>
</evidence>
<feature type="compositionally biased region" description="Low complexity" evidence="3">
    <location>
        <begin position="242"/>
        <end position="258"/>
    </location>
</feature>
<dbReference type="GO" id="GO:0016887">
    <property type="term" value="F:ATP hydrolysis activity"/>
    <property type="evidence" value="ECO:0007669"/>
    <property type="project" value="InterPro"/>
</dbReference>
<protein>
    <submittedName>
        <fullName evidence="5">Peptide/nickel transport system ATP-binding protein</fullName>
    </submittedName>
</protein>
<evidence type="ECO:0000313" key="6">
    <source>
        <dbReference type="Proteomes" id="UP000586095"/>
    </source>
</evidence>
<evidence type="ECO:0000256" key="3">
    <source>
        <dbReference type="SAM" id="MobiDB-lite"/>
    </source>
</evidence>
<dbReference type="PANTHER" id="PTHR24220:SF685">
    <property type="entry name" value="ABC TRANSPORTER RELATED"/>
    <property type="match status" value="1"/>
</dbReference>
<gene>
    <name evidence="5" type="ORF">BJ960_002285</name>
</gene>
<dbReference type="InterPro" id="IPR015854">
    <property type="entry name" value="ABC_transpr_LolD-like"/>
</dbReference>
<accession>A0A852RLD8</accession>
<reference evidence="5 6" key="1">
    <citation type="submission" date="2020-07" db="EMBL/GenBank/DDBJ databases">
        <title>Sequencing the genomes of 1000 actinobacteria strains.</title>
        <authorList>
            <person name="Klenk H.-P."/>
        </authorList>
    </citation>
    <scope>NUCLEOTIDE SEQUENCE [LARGE SCALE GENOMIC DNA]</scope>
    <source>
        <strain evidence="5 6">DSM 17380</strain>
    </source>
</reference>
<keyword evidence="2 5" id="KW-0067">ATP-binding</keyword>
<dbReference type="Gene3D" id="3.40.50.300">
    <property type="entry name" value="P-loop containing nucleotide triphosphate hydrolases"/>
    <property type="match status" value="2"/>
</dbReference>
<feature type="domain" description="ABC transporter" evidence="4">
    <location>
        <begin position="300"/>
        <end position="538"/>
    </location>
</feature>
<dbReference type="InterPro" id="IPR027417">
    <property type="entry name" value="P-loop_NTPase"/>
</dbReference>
<dbReference type="Pfam" id="PF00005">
    <property type="entry name" value="ABC_tran"/>
    <property type="match status" value="2"/>
</dbReference>
<dbReference type="InterPro" id="IPR003439">
    <property type="entry name" value="ABC_transporter-like_ATP-bd"/>
</dbReference>
<keyword evidence="1" id="KW-0547">Nucleotide-binding</keyword>
<dbReference type="SMART" id="SM00382">
    <property type="entry name" value="AAA"/>
    <property type="match status" value="2"/>
</dbReference>
<evidence type="ECO:0000256" key="2">
    <source>
        <dbReference type="ARBA" id="ARBA00022840"/>
    </source>
</evidence>
<keyword evidence="6" id="KW-1185">Reference proteome</keyword>
<dbReference type="GO" id="GO:0005886">
    <property type="term" value="C:plasma membrane"/>
    <property type="evidence" value="ECO:0007669"/>
    <property type="project" value="TreeGrafter"/>
</dbReference>
<dbReference type="AlphaFoldDB" id="A0A852RLD8"/>
<dbReference type="GO" id="GO:0005524">
    <property type="term" value="F:ATP binding"/>
    <property type="evidence" value="ECO:0007669"/>
    <property type="project" value="UniProtKB-KW"/>
</dbReference>
<evidence type="ECO:0000259" key="4">
    <source>
        <dbReference type="PROSITE" id="PS50893"/>
    </source>
</evidence>
<dbReference type="GO" id="GO:0022857">
    <property type="term" value="F:transmembrane transporter activity"/>
    <property type="evidence" value="ECO:0007669"/>
    <property type="project" value="TreeGrafter"/>
</dbReference>
<organism evidence="5 6">
    <name type="scientific">Leucobacter aridicollis</name>
    <dbReference type="NCBI Taxonomy" id="283878"/>
    <lineage>
        <taxon>Bacteria</taxon>
        <taxon>Bacillati</taxon>
        <taxon>Actinomycetota</taxon>
        <taxon>Actinomycetes</taxon>
        <taxon>Micrococcales</taxon>
        <taxon>Microbacteriaceae</taxon>
        <taxon>Leucobacter</taxon>
    </lineage>
</organism>
<dbReference type="SUPFAM" id="SSF52540">
    <property type="entry name" value="P-loop containing nucleoside triphosphate hydrolases"/>
    <property type="match status" value="2"/>
</dbReference>
<dbReference type="Proteomes" id="UP000586095">
    <property type="component" value="Unassembled WGS sequence"/>
</dbReference>
<comment type="caution">
    <text evidence="5">The sequence shown here is derived from an EMBL/GenBank/DDBJ whole genome shotgun (WGS) entry which is preliminary data.</text>
</comment>
<dbReference type="PROSITE" id="PS50893">
    <property type="entry name" value="ABC_TRANSPORTER_2"/>
    <property type="match status" value="2"/>
</dbReference>
<sequence>MITCERLSVGAAGAERPVLRNLSTRIEHGRVRAIVGGKGSGKTVLGWALRGALCPGLNRTAGSVSVGGFDPLDRAAAAETSAHVAWLGEDPEAELGGATTVRDALASAITARFPGASFDDLTLHAALARLGMNDPRVLDREPRQLSPGLRRRVALAQALVRPVSAGAPKLVVLDEPLAGLDRATAAEVIGALAGMRRAIRTTVVVLTRDLELAQRFADEISVLEDGQVVETFRPESSIARAVAAPPAQASAGPAGRSQDATRPRGTGTPVPGSRQTVPGAHGARSRAVMQAGALLGSPALELRGLSVALPAGPGATAPLSLTLGRGDSLAVTGPSGSGKSMLALAIVGGLSPSAALRIGGELRLGGVAQEARAAARTPDQRRAIQLVAYSSDRATAETHTVRTQLRRAIRRARPAASSSAVGTRVSTLLQLADLSPAILLERVCDLSRAEQLRLALARALAHDPSVLVLDGGDAGGDAEFFEACARARRNDGVALLVFARSAAGLGASCDGELQLGDDRVRAIAAPQGLAPEQGRRAA</sequence>
<dbReference type="RefSeq" id="WP_202229131.1">
    <property type="nucleotide sequence ID" value="NZ_BAAALZ010000001.1"/>
</dbReference>
<feature type="domain" description="ABC transporter" evidence="4">
    <location>
        <begin position="2"/>
        <end position="250"/>
    </location>
</feature>
<feature type="region of interest" description="Disordered" evidence="3">
    <location>
        <begin position="242"/>
        <end position="283"/>
    </location>
</feature>
<dbReference type="EMBL" id="JACCBD010000001">
    <property type="protein sequence ID" value="NYD27482.1"/>
    <property type="molecule type" value="Genomic_DNA"/>
</dbReference>
<dbReference type="PANTHER" id="PTHR24220">
    <property type="entry name" value="IMPORT ATP-BINDING PROTEIN"/>
    <property type="match status" value="1"/>
</dbReference>
<proteinExistence type="predicted"/>
<name>A0A852RLD8_9MICO</name>
<evidence type="ECO:0000256" key="1">
    <source>
        <dbReference type="ARBA" id="ARBA00022741"/>
    </source>
</evidence>
<dbReference type="InterPro" id="IPR003593">
    <property type="entry name" value="AAA+_ATPase"/>
</dbReference>